<sequence>MRQAIAPSEVPSDIGTEQEGRGFKPNFFGNFLTFRINGFE</sequence>
<dbReference type="AlphaFoldDB" id="T2J2P1"/>
<evidence type="ECO:0000313" key="2">
    <source>
        <dbReference type="EMBL" id="CCQ59543.1"/>
    </source>
</evidence>
<feature type="region of interest" description="Disordered" evidence="1">
    <location>
        <begin position="1"/>
        <end position="23"/>
    </location>
</feature>
<reference evidence="2 3" key="1">
    <citation type="submission" date="2013-01" db="EMBL/GenBank/DDBJ databases">
        <authorList>
            <person name="Bench S."/>
        </authorList>
    </citation>
    <scope>NUCLEOTIDE SEQUENCE [LARGE SCALE GENOMIC DNA]</scope>
    <source>
        <strain evidence="2 3">WH 0005</strain>
    </source>
</reference>
<accession>T2J2P1</accession>
<dbReference type="EMBL" id="CAQL01001260">
    <property type="protein sequence ID" value="CCQ59543.1"/>
    <property type="molecule type" value="Genomic_DNA"/>
</dbReference>
<comment type="caution">
    <text evidence="2">The sequence shown here is derived from an EMBL/GenBank/DDBJ whole genome shotgun (WGS) entry which is preliminary data.</text>
</comment>
<gene>
    <name evidence="2" type="ORF">CWATWH0005_1576</name>
</gene>
<proteinExistence type="predicted"/>
<reference evidence="2 3" key="2">
    <citation type="submission" date="2013-09" db="EMBL/GenBank/DDBJ databases">
        <title>Whole genome comparison of six Crocosphaera watsonii strains with differing phenotypes.</title>
        <authorList>
            <person name="Bench S.R."/>
            <person name="Heller P."/>
            <person name="Frank I."/>
            <person name="Arciniega M."/>
            <person name="Shilova I.N."/>
            <person name="Zehr J.P."/>
        </authorList>
    </citation>
    <scope>NUCLEOTIDE SEQUENCE [LARGE SCALE GENOMIC DNA]</scope>
    <source>
        <strain evidence="2 3">WH 0005</strain>
    </source>
</reference>
<organism evidence="2 3">
    <name type="scientific">Crocosphaera watsonii WH 0005</name>
    <dbReference type="NCBI Taxonomy" id="423472"/>
    <lineage>
        <taxon>Bacteria</taxon>
        <taxon>Bacillati</taxon>
        <taxon>Cyanobacteriota</taxon>
        <taxon>Cyanophyceae</taxon>
        <taxon>Oscillatoriophycideae</taxon>
        <taxon>Chroococcales</taxon>
        <taxon>Aphanothecaceae</taxon>
        <taxon>Crocosphaera</taxon>
    </lineage>
</organism>
<evidence type="ECO:0000256" key="1">
    <source>
        <dbReference type="SAM" id="MobiDB-lite"/>
    </source>
</evidence>
<protein>
    <submittedName>
        <fullName evidence="2">Uncharacterized protein</fullName>
    </submittedName>
</protein>
<dbReference type="Proteomes" id="UP000017981">
    <property type="component" value="Unassembled WGS sequence"/>
</dbReference>
<name>T2J2P1_CROWT</name>
<evidence type="ECO:0000313" key="3">
    <source>
        <dbReference type="Proteomes" id="UP000017981"/>
    </source>
</evidence>